<evidence type="ECO:0000313" key="11">
    <source>
        <dbReference type="Proteomes" id="UP000320762"/>
    </source>
</evidence>
<dbReference type="PROSITE" id="PS00022">
    <property type="entry name" value="EGF_1"/>
    <property type="match status" value="1"/>
</dbReference>
<dbReference type="PROSITE" id="PS50893">
    <property type="entry name" value="ABC_TRANSPORTER_2"/>
    <property type="match status" value="1"/>
</dbReference>
<dbReference type="PANTHER" id="PTHR48041">
    <property type="entry name" value="ABC TRANSPORTER G FAMILY MEMBER 28"/>
    <property type="match status" value="1"/>
</dbReference>
<feature type="transmembrane region" description="Helical" evidence="8">
    <location>
        <begin position="712"/>
        <end position="732"/>
    </location>
</feature>
<dbReference type="PROSITE" id="PS01186">
    <property type="entry name" value="EGF_2"/>
    <property type="match status" value="1"/>
</dbReference>
<dbReference type="InterPro" id="IPR050352">
    <property type="entry name" value="ABCG_transporters"/>
</dbReference>
<reference evidence="10 11" key="1">
    <citation type="journal article" date="2019" name="New Phytol.">
        <title>Comparative genomics reveals unique wood-decay strategies and fruiting body development in the Schizophyllaceae.</title>
        <authorList>
            <person name="Almasi E."/>
            <person name="Sahu N."/>
            <person name="Krizsan K."/>
            <person name="Balint B."/>
            <person name="Kovacs G.M."/>
            <person name="Kiss B."/>
            <person name="Cseklye J."/>
            <person name="Drula E."/>
            <person name="Henrissat B."/>
            <person name="Nagy I."/>
            <person name="Chovatia M."/>
            <person name="Adam C."/>
            <person name="LaButti K."/>
            <person name="Lipzen A."/>
            <person name="Riley R."/>
            <person name="Grigoriev I.V."/>
            <person name="Nagy L.G."/>
        </authorList>
    </citation>
    <scope>NUCLEOTIDE SEQUENCE [LARGE SCALE GENOMIC DNA]</scope>
    <source>
        <strain evidence="10 11">NL-1724</strain>
    </source>
</reference>
<dbReference type="GO" id="GO:0016887">
    <property type="term" value="F:ATP hydrolysis activity"/>
    <property type="evidence" value="ECO:0007669"/>
    <property type="project" value="InterPro"/>
</dbReference>
<protein>
    <submittedName>
        <fullName evidence="10">ABC-2 type transporter-domain-containing protein</fullName>
    </submittedName>
</protein>
<accession>A0A550C8D4</accession>
<dbReference type="GO" id="GO:0140359">
    <property type="term" value="F:ABC-type transporter activity"/>
    <property type="evidence" value="ECO:0007669"/>
    <property type="project" value="InterPro"/>
</dbReference>
<keyword evidence="3 8" id="KW-0812">Transmembrane</keyword>
<gene>
    <name evidence="10" type="ORF">BD626DRAFT_558714</name>
</gene>
<evidence type="ECO:0000256" key="1">
    <source>
        <dbReference type="ARBA" id="ARBA00004141"/>
    </source>
</evidence>
<dbReference type="InterPro" id="IPR027417">
    <property type="entry name" value="P-loop_NTPase"/>
</dbReference>
<evidence type="ECO:0000256" key="5">
    <source>
        <dbReference type="ARBA" id="ARBA00022840"/>
    </source>
</evidence>
<name>A0A550C8D4_9AGAR</name>
<feature type="transmembrane region" description="Helical" evidence="8">
    <location>
        <begin position="567"/>
        <end position="587"/>
    </location>
</feature>
<dbReference type="AlphaFoldDB" id="A0A550C8D4"/>
<keyword evidence="2" id="KW-0813">Transport</keyword>
<evidence type="ECO:0000256" key="8">
    <source>
        <dbReference type="SAM" id="Phobius"/>
    </source>
</evidence>
<dbReference type="GO" id="GO:0016020">
    <property type="term" value="C:membrane"/>
    <property type="evidence" value="ECO:0007669"/>
    <property type="project" value="UniProtKB-SubCell"/>
</dbReference>
<dbReference type="STRING" id="97359.A0A550C8D4"/>
<feature type="transmembrane region" description="Helical" evidence="8">
    <location>
        <begin position="291"/>
        <end position="309"/>
    </location>
</feature>
<dbReference type="Pfam" id="PF01061">
    <property type="entry name" value="ABC2_membrane"/>
    <property type="match status" value="1"/>
</dbReference>
<feature type="transmembrane region" description="Helical" evidence="8">
    <location>
        <begin position="683"/>
        <end position="705"/>
    </location>
</feature>
<dbReference type="EMBL" id="VDMD01000018">
    <property type="protein sequence ID" value="TRM61047.1"/>
    <property type="molecule type" value="Genomic_DNA"/>
</dbReference>
<evidence type="ECO:0000256" key="4">
    <source>
        <dbReference type="ARBA" id="ARBA00022741"/>
    </source>
</evidence>
<dbReference type="InterPro" id="IPR003593">
    <property type="entry name" value="AAA+_ATPase"/>
</dbReference>
<dbReference type="InterPro" id="IPR013525">
    <property type="entry name" value="ABC2_TM"/>
</dbReference>
<evidence type="ECO:0000256" key="2">
    <source>
        <dbReference type="ARBA" id="ARBA00022448"/>
    </source>
</evidence>
<comment type="subcellular location">
    <subcellularLocation>
        <location evidence="1">Membrane</location>
        <topology evidence="1">Multi-pass membrane protein</topology>
    </subcellularLocation>
</comment>
<dbReference type="SUPFAM" id="SSF52540">
    <property type="entry name" value="P-loop containing nucleoside triphosphate hydrolases"/>
    <property type="match status" value="1"/>
</dbReference>
<keyword evidence="11" id="KW-1185">Reference proteome</keyword>
<comment type="caution">
    <text evidence="10">The sequence shown here is derived from an EMBL/GenBank/DDBJ whole genome shotgun (WGS) entry which is preliminary data.</text>
</comment>
<evidence type="ECO:0000259" key="9">
    <source>
        <dbReference type="PROSITE" id="PS50893"/>
    </source>
</evidence>
<evidence type="ECO:0000313" key="10">
    <source>
        <dbReference type="EMBL" id="TRM61047.1"/>
    </source>
</evidence>
<keyword evidence="6 8" id="KW-1133">Transmembrane helix</keyword>
<evidence type="ECO:0000256" key="6">
    <source>
        <dbReference type="ARBA" id="ARBA00022989"/>
    </source>
</evidence>
<dbReference type="InterPro" id="IPR000742">
    <property type="entry name" value="EGF"/>
</dbReference>
<feature type="transmembrane region" description="Helical" evidence="8">
    <location>
        <begin position="599"/>
        <end position="623"/>
    </location>
</feature>
<keyword evidence="7 8" id="KW-0472">Membrane</keyword>
<sequence>MAPYAYALTTCENYGYQNGSTCACPVGFGGDTCSDMACGGTIYDGAQRPLATDRTGSFTNLTASDCSCEDGWTGTGCNVCQTSSACQEWSDGSSTSVSDSMPSAQNNTLVCNTQSRVWASSQMSCNVENPTLQAIFPLSSTLNIMRTLDPSLSPVPNLTSFGTSMSVYAQLVYDGIEQFYCTADSCTQKYDNSTNNLQCTCRANTSFCGGISVSDITQVINSLSGELDIDCEVPESSGEAACSFKQSMLTSLFGAGGLSLSGCRFGECVRQYVIDNSSDSSAAEQDPGSSLGAGVIAGLAVVGGLVALWRNVSYIVAEDKLVLDGLSGSVQPGQIVAVLGPSGAGKTTLVEILASKRKSGDISSTVAFPGAGNEGRPRIGFHEKYARVDDLIDRLGLTRMRRVSIGLELVGAPDVLILDEPTSGLDSVSAARIAGVLRDIAHDPARPTAVVAAYISRAASCTTRSTGLCCSRMGARCIRGRDGLGRWRRGGVFEGYNVADYLLEVASDAPEGLLRRGESSSEPALQTCQWWRRSLPALRTDSYATTFLTQMEVLSGREWKVLRRDKTLFLAHIVVAAVLGVFCGGLYYHTEVTIAGFQSRVGCLFFVGALVAFSSLSALFNVVQARELFLRERSSGFYSPTAWLATRVLFDVVPLRLLPTIIVSTITYWMAGLAGDAAHFFKYLFILVLYTLAITLWNFFLGTLFENGGIAILLSALSALYQMTFAGFFVHLTSIPPVLRWLQWLCPLKYCLEALSVNEVGAGLMIEDSLEGVPVDVSASLIMELLFGFKENAYYRDVLVLFAFVVGFGISAVMVVWLKVRERR</sequence>
<dbReference type="InterPro" id="IPR003439">
    <property type="entry name" value="ABC_transporter-like_ATP-bd"/>
</dbReference>
<dbReference type="OrthoDB" id="66620at2759"/>
<keyword evidence="5" id="KW-0067">ATP-binding</keyword>
<feature type="transmembrane region" description="Helical" evidence="8">
    <location>
        <begin position="644"/>
        <end position="671"/>
    </location>
</feature>
<dbReference type="Proteomes" id="UP000320762">
    <property type="component" value="Unassembled WGS sequence"/>
</dbReference>
<dbReference type="Gene3D" id="3.40.50.300">
    <property type="entry name" value="P-loop containing nucleotide triphosphate hydrolases"/>
    <property type="match status" value="2"/>
</dbReference>
<dbReference type="GO" id="GO:0005524">
    <property type="term" value="F:ATP binding"/>
    <property type="evidence" value="ECO:0007669"/>
    <property type="project" value="UniProtKB-KW"/>
</dbReference>
<dbReference type="Pfam" id="PF00005">
    <property type="entry name" value="ABC_tran"/>
    <property type="match status" value="1"/>
</dbReference>
<dbReference type="PANTHER" id="PTHR48041:SF139">
    <property type="entry name" value="PROTEIN SCARLET"/>
    <property type="match status" value="1"/>
</dbReference>
<organism evidence="10 11">
    <name type="scientific">Schizophyllum amplum</name>
    <dbReference type="NCBI Taxonomy" id="97359"/>
    <lineage>
        <taxon>Eukaryota</taxon>
        <taxon>Fungi</taxon>
        <taxon>Dikarya</taxon>
        <taxon>Basidiomycota</taxon>
        <taxon>Agaricomycotina</taxon>
        <taxon>Agaricomycetes</taxon>
        <taxon>Agaricomycetidae</taxon>
        <taxon>Agaricales</taxon>
        <taxon>Schizophyllaceae</taxon>
        <taxon>Schizophyllum</taxon>
    </lineage>
</organism>
<feature type="domain" description="ABC transporter" evidence="9">
    <location>
        <begin position="307"/>
        <end position="514"/>
    </location>
</feature>
<proteinExistence type="predicted"/>
<evidence type="ECO:0000256" key="3">
    <source>
        <dbReference type="ARBA" id="ARBA00022692"/>
    </source>
</evidence>
<dbReference type="SMART" id="SM00382">
    <property type="entry name" value="AAA"/>
    <property type="match status" value="1"/>
</dbReference>
<keyword evidence="4" id="KW-0547">Nucleotide-binding</keyword>
<evidence type="ECO:0000256" key="7">
    <source>
        <dbReference type="ARBA" id="ARBA00023136"/>
    </source>
</evidence>
<feature type="transmembrane region" description="Helical" evidence="8">
    <location>
        <begin position="798"/>
        <end position="818"/>
    </location>
</feature>